<keyword evidence="8" id="KW-0676">Redox-active center</keyword>
<dbReference type="Proteomes" id="UP001279860">
    <property type="component" value="Unassembled WGS sequence"/>
</dbReference>
<keyword evidence="6 15" id="KW-0560">Oxidoreductase</keyword>
<dbReference type="EMBL" id="JAWRCP010000001">
    <property type="protein sequence ID" value="MDW6093536.1"/>
    <property type="molecule type" value="Genomic_DNA"/>
</dbReference>
<dbReference type="PANTHER" id="PTHR42801">
    <property type="entry name" value="THIOREDOXIN-DEPENDENT PEROXIDE REDUCTASE"/>
    <property type="match status" value="1"/>
</dbReference>
<evidence type="ECO:0000256" key="10">
    <source>
        <dbReference type="ARBA" id="ARBA00038489"/>
    </source>
</evidence>
<accession>A0ABU4IVV7</accession>
<evidence type="ECO:0000256" key="7">
    <source>
        <dbReference type="ARBA" id="ARBA00023157"/>
    </source>
</evidence>
<proteinExistence type="inferred from homology"/>
<evidence type="ECO:0000256" key="6">
    <source>
        <dbReference type="ARBA" id="ARBA00023002"/>
    </source>
</evidence>
<evidence type="ECO:0000256" key="5">
    <source>
        <dbReference type="ARBA" id="ARBA00022862"/>
    </source>
</evidence>
<keyword evidence="5" id="KW-0049">Antioxidant</keyword>
<dbReference type="InterPro" id="IPR036249">
    <property type="entry name" value="Thioredoxin-like_sf"/>
</dbReference>
<dbReference type="InterPro" id="IPR050924">
    <property type="entry name" value="Peroxiredoxin_BCP/PrxQ"/>
</dbReference>
<dbReference type="PIRSF" id="PIRSF000239">
    <property type="entry name" value="AHPC"/>
    <property type="match status" value="1"/>
</dbReference>
<comment type="function">
    <text evidence="1">Thiol-specific peroxidase that catalyzes the reduction of hydrogen peroxide and organic hydroperoxides to water and alcohols, respectively. Plays a role in cell protection against oxidative stress by detoxifying peroxides and as sensor of hydrogen peroxide-mediated signaling events.</text>
</comment>
<keyword evidence="4 15" id="KW-0575">Peroxidase</keyword>
<dbReference type="SUPFAM" id="SSF52833">
    <property type="entry name" value="Thioredoxin-like"/>
    <property type="match status" value="1"/>
</dbReference>
<dbReference type="Gene3D" id="3.40.30.10">
    <property type="entry name" value="Glutaredoxin"/>
    <property type="match status" value="1"/>
</dbReference>
<sequence>MNPLQVGTPSPHFSLPDQDGNPVNLTDFKGKKVLLYFYPKAMTPGCTVQAQGLRDIKAELDEKNVVVLGVSTDPVKRLGKFIERDNLNFTLLSDEDHQLAEAFGVWGEKKFMGKVYDGLHRISFLINESGDIEHVFNKFKTKDHHEVVLDYLNSK</sequence>
<evidence type="ECO:0000256" key="1">
    <source>
        <dbReference type="ARBA" id="ARBA00003330"/>
    </source>
</evidence>
<keyword evidence="16" id="KW-1185">Reference proteome</keyword>
<evidence type="ECO:0000259" key="14">
    <source>
        <dbReference type="PROSITE" id="PS51352"/>
    </source>
</evidence>
<feature type="domain" description="Thioredoxin" evidence="14">
    <location>
        <begin position="4"/>
        <end position="155"/>
    </location>
</feature>
<reference evidence="15 16" key="1">
    <citation type="submission" date="2023-11" db="EMBL/GenBank/DDBJ databases">
        <title>Plant-associative lifestyle of Vibrio porteresiae and its evolutionary dynamics.</title>
        <authorList>
            <person name="Rameshkumar N."/>
            <person name="Kirti K."/>
        </authorList>
    </citation>
    <scope>NUCLEOTIDE SEQUENCE [LARGE SCALE GENOMIC DNA]</scope>
    <source>
        <strain evidence="15 16">MSSRF7</strain>
    </source>
</reference>
<comment type="similarity">
    <text evidence="10">Belongs to the peroxiredoxin family. BCP/PrxQ subfamily.</text>
</comment>
<evidence type="ECO:0000256" key="11">
    <source>
        <dbReference type="ARBA" id="ARBA00042639"/>
    </source>
</evidence>
<dbReference type="EC" id="1.11.1.24" evidence="3"/>
<evidence type="ECO:0000313" key="15">
    <source>
        <dbReference type="EMBL" id="MDW6093536.1"/>
    </source>
</evidence>
<dbReference type="InterPro" id="IPR000866">
    <property type="entry name" value="AhpC/TSA"/>
</dbReference>
<name>A0ABU4IVV7_9VIBR</name>
<evidence type="ECO:0000256" key="13">
    <source>
        <dbReference type="SAM" id="MobiDB-lite"/>
    </source>
</evidence>
<dbReference type="InterPro" id="IPR013766">
    <property type="entry name" value="Thioredoxin_domain"/>
</dbReference>
<dbReference type="InterPro" id="IPR024706">
    <property type="entry name" value="Peroxiredoxin_AhpC-typ"/>
</dbReference>
<evidence type="ECO:0000256" key="9">
    <source>
        <dbReference type="ARBA" id="ARBA00032824"/>
    </source>
</evidence>
<gene>
    <name evidence="15" type="primary">bcp</name>
    <name evidence="15" type="ORF">SBX64_13345</name>
</gene>
<evidence type="ECO:0000256" key="2">
    <source>
        <dbReference type="ARBA" id="ARBA00011245"/>
    </source>
</evidence>
<evidence type="ECO:0000256" key="12">
    <source>
        <dbReference type="ARBA" id="ARBA00049091"/>
    </source>
</evidence>
<evidence type="ECO:0000256" key="4">
    <source>
        <dbReference type="ARBA" id="ARBA00022559"/>
    </source>
</evidence>
<dbReference type="NCBIfam" id="NF006960">
    <property type="entry name" value="PRK09437.1"/>
    <property type="match status" value="1"/>
</dbReference>
<dbReference type="Pfam" id="PF00578">
    <property type="entry name" value="AhpC-TSA"/>
    <property type="match status" value="1"/>
</dbReference>
<dbReference type="PANTHER" id="PTHR42801:SF4">
    <property type="entry name" value="AHPC_TSA FAMILY PROTEIN"/>
    <property type="match status" value="1"/>
</dbReference>
<evidence type="ECO:0000256" key="8">
    <source>
        <dbReference type="ARBA" id="ARBA00023284"/>
    </source>
</evidence>
<organism evidence="15 16">
    <name type="scientific">Vibrio rhizosphaerae</name>
    <dbReference type="NCBI Taxonomy" id="398736"/>
    <lineage>
        <taxon>Bacteria</taxon>
        <taxon>Pseudomonadati</taxon>
        <taxon>Pseudomonadota</taxon>
        <taxon>Gammaproteobacteria</taxon>
        <taxon>Vibrionales</taxon>
        <taxon>Vibrionaceae</taxon>
        <taxon>Vibrio</taxon>
    </lineage>
</organism>
<dbReference type="CDD" id="cd03017">
    <property type="entry name" value="PRX_BCP"/>
    <property type="match status" value="1"/>
</dbReference>
<comment type="subunit">
    <text evidence="2">Monomer.</text>
</comment>
<feature type="region of interest" description="Disordered" evidence="13">
    <location>
        <begin position="1"/>
        <end position="20"/>
    </location>
</feature>
<comment type="catalytic activity">
    <reaction evidence="12">
        <text>a hydroperoxide + [thioredoxin]-dithiol = an alcohol + [thioredoxin]-disulfide + H2O</text>
        <dbReference type="Rhea" id="RHEA:62620"/>
        <dbReference type="Rhea" id="RHEA-COMP:10698"/>
        <dbReference type="Rhea" id="RHEA-COMP:10700"/>
        <dbReference type="ChEBI" id="CHEBI:15377"/>
        <dbReference type="ChEBI" id="CHEBI:29950"/>
        <dbReference type="ChEBI" id="CHEBI:30879"/>
        <dbReference type="ChEBI" id="CHEBI:35924"/>
        <dbReference type="ChEBI" id="CHEBI:50058"/>
        <dbReference type="EC" id="1.11.1.24"/>
    </reaction>
</comment>
<keyword evidence="7" id="KW-1015">Disulfide bond</keyword>
<dbReference type="RefSeq" id="WP_038183672.1">
    <property type="nucleotide sequence ID" value="NZ_AP024903.1"/>
</dbReference>
<dbReference type="PROSITE" id="PS51352">
    <property type="entry name" value="THIOREDOXIN_2"/>
    <property type="match status" value="1"/>
</dbReference>
<dbReference type="GO" id="GO:0140824">
    <property type="term" value="F:thioredoxin-dependent peroxiredoxin activity"/>
    <property type="evidence" value="ECO:0007669"/>
    <property type="project" value="UniProtKB-EC"/>
</dbReference>
<comment type="caution">
    <text evidence="15">The sequence shown here is derived from an EMBL/GenBank/DDBJ whole genome shotgun (WGS) entry which is preliminary data.</text>
</comment>
<evidence type="ECO:0000256" key="3">
    <source>
        <dbReference type="ARBA" id="ARBA00013017"/>
    </source>
</evidence>
<evidence type="ECO:0000313" key="16">
    <source>
        <dbReference type="Proteomes" id="UP001279860"/>
    </source>
</evidence>
<protein>
    <recommendedName>
        <fullName evidence="3">thioredoxin-dependent peroxiredoxin</fullName>
        <ecNumber evidence="3">1.11.1.24</ecNumber>
    </recommendedName>
    <alternativeName>
        <fullName evidence="9">Thioredoxin peroxidase</fullName>
    </alternativeName>
    <alternativeName>
        <fullName evidence="11">Thioredoxin-dependent peroxiredoxin Bcp</fullName>
    </alternativeName>
</protein>